<dbReference type="InterPro" id="IPR004115">
    <property type="entry name" value="GAD-like_sf"/>
</dbReference>
<dbReference type="Pfam" id="PF01336">
    <property type="entry name" value="tRNA_anti-codon"/>
    <property type="match status" value="1"/>
</dbReference>
<dbReference type="GO" id="GO:0005524">
    <property type="term" value="F:ATP binding"/>
    <property type="evidence" value="ECO:0007669"/>
    <property type="project" value="UniProtKB-UniRule"/>
</dbReference>
<keyword evidence="5 7" id="KW-0648">Protein biosynthesis</keyword>
<dbReference type="InterPro" id="IPR006195">
    <property type="entry name" value="aa-tRNA-synth_II"/>
</dbReference>
<dbReference type="EC" id="6.1.1.12" evidence="7"/>
<name>A0A2T6AN48_9FLAO</name>
<evidence type="ECO:0000256" key="6">
    <source>
        <dbReference type="ARBA" id="ARBA00023146"/>
    </source>
</evidence>
<dbReference type="CDD" id="cd04317">
    <property type="entry name" value="EcAspRS_like_N"/>
    <property type="match status" value="1"/>
</dbReference>
<dbReference type="InterPro" id="IPR012340">
    <property type="entry name" value="NA-bd_OB-fold"/>
</dbReference>
<dbReference type="PRINTS" id="PR01042">
    <property type="entry name" value="TRNASYNTHASP"/>
</dbReference>
<evidence type="ECO:0000256" key="4">
    <source>
        <dbReference type="ARBA" id="ARBA00022840"/>
    </source>
</evidence>
<dbReference type="GO" id="GO:0004815">
    <property type="term" value="F:aspartate-tRNA ligase activity"/>
    <property type="evidence" value="ECO:0007669"/>
    <property type="project" value="UniProtKB-UniRule"/>
</dbReference>
<evidence type="ECO:0000313" key="9">
    <source>
        <dbReference type="EMBL" id="PTX45249.1"/>
    </source>
</evidence>
<dbReference type="SUPFAM" id="SSF55261">
    <property type="entry name" value="GAD domain-like"/>
    <property type="match status" value="1"/>
</dbReference>
<gene>
    <name evidence="7" type="primary">aspS</name>
    <name evidence="9" type="ORF">C8P64_1241</name>
</gene>
<dbReference type="GO" id="GO:0005737">
    <property type="term" value="C:cytoplasm"/>
    <property type="evidence" value="ECO:0007669"/>
    <property type="project" value="UniProtKB-SubCell"/>
</dbReference>
<keyword evidence="7" id="KW-0963">Cytoplasm</keyword>
<dbReference type="InterPro" id="IPR002312">
    <property type="entry name" value="Asp/Asn-tRNA-synth_IIb"/>
</dbReference>
<accession>A0A2T6AN48</accession>
<evidence type="ECO:0000256" key="3">
    <source>
        <dbReference type="ARBA" id="ARBA00022741"/>
    </source>
</evidence>
<dbReference type="InterPro" id="IPR047089">
    <property type="entry name" value="Asp-tRNA-ligase_1_N"/>
</dbReference>
<keyword evidence="2 7" id="KW-0436">Ligase</keyword>
<dbReference type="GO" id="GO:0003676">
    <property type="term" value="F:nucleic acid binding"/>
    <property type="evidence" value="ECO:0007669"/>
    <property type="project" value="InterPro"/>
</dbReference>
<dbReference type="EMBL" id="QBKQ01000001">
    <property type="protein sequence ID" value="PTX45249.1"/>
    <property type="molecule type" value="Genomic_DNA"/>
</dbReference>
<dbReference type="AlphaFoldDB" id="A0A2T6AN48"/>
<dbReference type="PANTHER" id="PTHR22594:SF5">
    <property type="entry name" value="ASPARTATE--TRNA LIGASE, MITOCHONDRIAL"/>
    <property type="match status" value="1"/>
</dbReference>
<comment type="subcellular location">
    <subcellularLocation>
        <location evidence="7">Cytoplasm</location>
    </subcellularLocation>
</comment>
<dbReference type="PANTHER" id="PTHR22594">
    <property type="entry name" value="ASPARTYL/LYSYL-TRNA SYNTHETASE"/>
    <property type="match status" value="1"/>
</dbReference>
<evidence type="ECO:0000313" key="10">
    <source>
        <dbReference type="Proteomes" id="UP000244174"/>
    </source>
</evidence>
<feature type="binding site" evidence="7">
    <location>
        <position position="183"/>
    </location>
    <ligand>
        <name>L-aspartate</name>
        <dbReference type="ChEBI" id="CHEBI:29991"/>
    </ligand>
</feature>
<keyword evidence="10" id="KW-1185">Reference proteome</keyword>
<dbReference type="PROSITE" id="PS50862">
    <property type="entry name" value="AA_TRNA_LIGASE_II"/>
    <property type="match status" value="1"/>
</dbReference>
<proteinExistence type="inferred from homology"/>
<dbReference type="InterPro" id="IPR004364">
    <property type="entry name" value="Aa-tRNA-synt_II"/>
</dbReference>
<dbReference type="GO" id="GO:0006422">
    <property type="term" value="P:aspartyl-tRNA aminoacylation"/>
    <property type="evidence" value="ECO:0007669"/>
    <property type="project" value="UniProtKB-UniRule"/>
</dbReference>
<keyword evidence="6 7" id="KW-0030">Aminoacyl-tRNA synthetase</keyword>
<comment type="similarity">
    <text evidence="1 7">Belongs to the class-II aminoacyl-tRNA synthetase family. Type 1 subfamily.</text>
</comment>
<dbReference type="NCBIfam" id="TIGR00459">
    <property type="entry name" value="aspS_bact"/>
    <property type="match status" value="1"/>
</dbReference>
<feature type="binding site" evidence="7">
    <location>
        <begin position="229"/>
        <end position="231"/>
    </location>
    <ligand>
        <name>ATP</name>
        <dbReference type="ChEBI" id="CHEBI:30616"/>
    </ligand>
</feature>
<evidence type="ECO:0000256" key="2">
    <source>
        <dbReference type="ARBA" id="ARBA00022598"/>
    </source>
</evidence>
<comment type="caution">
    <text evidence="7">Lacks conserved residue(s) required for the propagation of feature annotation.</text>
</comment>
<feature type="binding site" evidence="7">
    <location>
        <position position="229"/>
    </location>
    <ligand>
        <name>L-aspartate</name>
        <dbReference type="ChEBI" id="CHEBI:29991"/>
    </ligand>
</feature>
<evidence type="ECO:0000259" key="8">
    <source>
        <dbReference type="PROSITE" id="PS50862"/>
    </source>
</evidence>
<feature type="region of interest" description="Aspartate" evidence="7">
    <location>
        <begin position="207"/>
        <end position="210"/>
    </location>
</feature>
<feature type="domain" description="Aminoacyl-transfer RNA synthetases class-II family profile" evidence="8">
    <location>
        <begin position="160"/>
        <end position="561"/>
    </location>
</feature>
<evidence type="ECO:0000256" key="1">
    <source>
        <dbReference type="ARBA" id="ARBA00006303"/>
    </source>
</evidence>
<dbReference type="InterPro" id="IPR004365">
    <property type="entry name" value="NA-bd_OB_tRNA"/>
</dbReference>
<dbReference type="Gene3D" id="2.40.50.140">
    <property type="entry name" value="Nucleic acid-binding proteins"/>
    <property type="match status" value="1"/>
</dbReference>
<dbReference type="Pfam" id="PF02938">
    <property type="entry name" value="GAD"/>
    <property type="match status" value="1"/>
</dbReference>
<dbReference type="Proteomes" id="UP000244174">
    <property type="component" value="Unassembled WGS sequence"/>
</dbReference>
<organism evidence="9 10">
    <name type="scientific">Christiangramia gaetbulicola</name>
    <dbReference type="NCBI Taxonomy" id="703340"/>
    <lineage>
        <taxon>Bacteria</taxon>
        <taxon>Pseudomonadati</taxon>
        <taxon>Bacteroidota</taxon>
        <taxon>Flavobacteriia</taxon>
        <taxon>Flavobacteriales</taxon>
        <taxon>Flavobacteriaceae</taxon>
        <taxon>Christiangramia</taxon>
    </lineage>
</organism>
<evidence type="ECO:0000256" key="5">
    <source>
        <dbReference type="ARBA" id="ARBA00022917"/>
    </source>
</evidence>
<dbReference type="InterPro" id="IPR045864">
    <property type="entry name" value="aa-tRNA-synth_II/BPL/LPL"/>
</dbReference>
<dbReference type="InterPro" id="IPR029351">
    <property type="entry name" value="GAD_dom"/>
</dbReference>
<feature type="binding site" evidence="7">
    <location>
        <position position="488"/>
    </location>
    <ligand>
        <name>ATP</name>
        <dbReference type="ChEBI" id="CHEBI:30616"/>
    </ligand>
</feature>
<feature type="binding site" evidence="7">
    <location>
        <position position="454"/>
    </location>
    <ligand>
        <name>L-aspartate</name>
        <dbReference type="ChEBI" id="CHEBI:29991"/>
    </ligand>
</feature>
<evidence type="ECO:0000256" key="7">
    <source>
        <dbReference type="HAMAP-Rule" id="MF_00044"/>
    </source>
</evidence>
<dbReference type="HAMAP" id="MF_00044">
    <property type="entry name" value="Asp_tRNA_synth_type1"/>
    <property type="match status" value="1"/>
</dbReference>
<dbReference type="CDD" id="cd00777">
    <property type="entry name" value="AspRS_core"/>
    <property type="match status" value="1"/>
</dbReference>
<comment type="caution">
    <text evidence="9">The sequence shown here is derived from an EMBL/GenBank/DDBJ whole genome shotgun (WGS) entry which is preliminary data.</text>
</comment>
<dbReference type="Gene3D" id="3.30.1360.30">
    <property type="entry name" value="GAD-like domain"/>
    <property type="match status" value="1"/>
</dbReference>
<comment type="function">
    <text evidence="7">Catalyzes the attachment of L-aspartate to tRNA(Asp) in a two-step reaction: L-aspartate is first activated by ATP to form Asp-AMP and then transferred to the acceptor end of tRNA(Asp).</text>
</comment>
<dbReference type="SUPFAM" id="SSF50249">
    <property type="entry name" value="Nucleic acid-binding proteins"/>
    <property type="match status" value="1"/>
</dbReference>
<keyword evidence="4 7" id="KW-0067">ATP-binding</keyword>
<dbReference type="NCBIfam" id="NF001750">
    <property type="entry name" value="PRK00476.1"/>
    <property type="match status" value="1"/>
</dbReference>
<sequence>MPILNFKDNMYRSHTCGELNAQQIGNKVTLSGWVQKVRNKGFMIWVDLRDRYGLTQLIFDEERSSKELMEKAGNLAREFVIQVEGTVIEREAKNPNMATGEIEVLVDDFKILNSSKTPPFTIEDETDGGEDLRMKYRYLDIRRNPVKNKLMFRHQVGMKVRNYLSNQGFIEIETPYLIKSTPEGARDFVVPSRMNEGQFYALPQSPQTFKQLLMVGGMDKYFQIVKCFRDEDLRADRQPEFTQIDCEMAFVEQEDILNIFEGLTMHLLKEIKGVDVAEFPRMTYDEAMKKYGNDKPDIRFGMEFAELDDLAKNKGFNVFDQQELVVGIAVPGAASFTRKEIDNLISWVKRPQIGANGLVWAKYNEDGTLKSSVDKFYSQEDLAAWAEATGAKPGDLMLVMAGDAAKTRSQLSALRMHLGNELGLRKADEFAPLWVVDFPLLEWDEETERFHAMHHPFTSPKKEDFALLETEPGKVRANAYDLVLNGNEIGGGSIRIHDKETQSQMFKYLGFTPEEAKAQFGFLMDAFQYGAPPHGGIAFGFDRLVAILGGQESIRDFIAFPKNNAGRDVMIDAPAKLDNDQLDELHLQLKL</sequence>
<keyword evidence="3 7" id="KW-0547">Nucleotide-binding</keyword>
<dbReference type="Gene3D" id="3.30.930.10">
    <property type="entry name" value="Bira Bifunctional Protein, Domain 2"/>
    <property type="match status" value="1"/>
</dbReference>
<comment type="subunit">
    <text evidence="7">Homodimer.</text>
</comment>
<feature type="binding site" evidence="7">
    <location>
        <position position="238"/>
    </location>
    <ligand>
        <name>ATP</name>
        <dbReference type="ChEBI" id="CHEBI:30616"/>
    </ligand>
</feature>
<dbReference type="InterPro" id="IPR047090">
    <property type="entry name" value="AspRS_core"/>
</dbReference>
<feature type="binding site" evidence="7">
    <location>
        <begin position="540"/>
        <end position="543"/>
    </location>
    <ligand>
        <name>ATP</name>
        <dbReference type="ChEBI" id="CHEBI:30616"/>
    </ligand>
</feature>
<protein>
    <recommendedName>
        <fullName evidence="7">Aspartate--tRNA ligase</fullName>
        <ecNumber evidence="7">6.1.1.12</ecNumber>
    </recommendedName>
    <alternativeName>
        <fullName evidence="7">Aspartyl-tRNA synthetase</fullName>
        <shortName evidence="7">AspRS</shortName>
    </alternativeName>
</protein>
<dbReference type="SUPFAM" id="SSF55681">
    <property type="entry name" value="Class II aaRS and biotin synthetases"/>
    <property type="match status" value="1"/>
</dbReference>
<reference evidence="9 10" key="1">
    <citation type="submission" date="2018-04" db="EMBL/GenBank/DDBJ databases">
        <title>Genomic Encyclopedia of Archaeal and Bacterial Type Strains, Phase II (KMG-II): from individual species to whole genera.</title>
        <authorList>
            <person name="Goeker M."/>
        </authorList>
    </citation>
    <scope>NUCLEOTIDE SEQUENCE [LARGE SCALE GENOMIC DNA]</scope>
    <source>
        <strain evidence="9 10">DSM 23082</strain>
    </source>
</reference>
<comment type="catalytic activity">
    <reaction evidence="7">
        <text>tRNA(Asp) + L-aspartate + ATP = L-aspartyl-tRNA(Asp) + AMP + diphosphate</text>
        <dbReference type="Rhea" id="RHEA:19649"/>
        <dbReference type="Rhea" id="RHEA-COMP:9660"/>
        <dbReference type="Rhea" id="RHEA-COMP:9678"/>
        <dbReference type="ChEBI" id="CHEBI:29991"/>
        <dbReference type="ChEBI" id="CHEBI:30616"/>
        <dbReference type="ChEBI" id="CHEBI:33019"/>
        <dbReference type="ChEBI" id="CHEBI:78442"/>
        <dbReference type="ChEBI" id="CHEBI:78516"/>
        <dbReference type="ChEBI" id="CHEBI:456215"/>
        <dbReference type="EC" id="6.1.1.12"/>
    </reaction>
</comment>
<dbReference type="Pfam" id="PF00152">
    <property type="entry name" value="tRNA-synt_2"/>
    <property type="match status" value="1"/>
</dbReference>
<dbReference type="InterPro" id="IPR004524">
    <property type="entry name" value="Asp-tRNA-ligase_1"/>
</dbReference>
<feature type="binding site" evidence="7">
    <location>
        <position position="495"/>
    </location>
    <ligand>
        <name>L-aspartate</name>
        <dbReference type="ChEBI" id="CHEBI:29991"/>
    </ligand>
</feature>